<dbReference type="PANTHER" id="PTHR35491:SF12">
    <property type="entry name" value="RRM DOMAIN-CONTAINING PROTEIN"/>
    <property type="match status" value="1"/>
</dbReference>
<name>A0AAX6DLR7_IRIPA</name>
<organism evidence="3 4">
    <name type="scientific">Iris pallida</name>
    <name type="common">Sweet iris</name>
    <dbReference type="NCBI Taxonomy" id="29817"/>
    <lineage>
        <taxon>Eukaryota</taxon>
        <taxon>Viridiplantae</taxon>
        <taxon>Streptophyta</taxon>
        <taxon>Embryophyta</taxon>
        <taxon>Tracheophyta</taxon>
        <taxon>Spermatophyta</taxon>
        <taxon>Magnoliopsida</taxon>
        <taxon>Liliopsida</taxon>
        <taxon>Asparagales</taxon>
        <taxon>Iridaceae</taxon>
        <taxon>Iridoideae</taxon>
        <taxon>Irideae</taxon>
        <taxon>Iris</taxon>
    </lineage>
</organism>
<dbReference type="PROSITE" id="PS50812">
    <property type="entry name" value="PWWP"/>
    <property type="match status" value="1"/>
</dbReference>
<feature type="compositionally biased region" description="Basic and acidic residues" evidence="1">
    <location>
        <begin position="289"/>
        <end position="299"/>
    </location>
</feature>
<feature type="region of interest" description="Disordered" evidence="1">
    <location>
        <begin position="227"/>
        <end position="312"/>
    </location>
</feature>
<feature type="compositionally biased region" description="Acidic residues" evidence="1">
    <location>
        <begin position="231"/>
        <end position="240"/>
    </location>
</feature>
<protein>
    <recommendedName>
        <fullName evidence="2">PWWP domain-containing protein</fullName>
    </recommendedName>
</protein>
<reference evidence="3" key="1">
    <citation type="journal article" date="2023" name="GigaByte">
        <title>Genome assembly of the bearded iris, Iris pallida Lam.</title>
        <authorList>
            <person name="Bruccoleri R.E."/>
            <person name="Oakeley E.J."/>
            <person name="Faust A.M.E."/>
            <person name="Altorfer M."/>
            <person name="Dessus-Babus S."/>
            <person name="Burckhardt D."/>
            <person name="Oertli M."/>
            <person name="Naumann U."/>
            <person name="Petersen F."/>
            <person name="Wong J."/>
        </authorList>
    </citation>
    <scope>NUCLEOTIDE SEQUENCE</scope>
    <source>
        <strain evidence="3">GSM-AAB239-AS_SAM_17_03QT</strain>
    </source>
</reference>
<evidence type="ECO:0000259" key="2">
    <source>
        <dbReference type="PROSITE" id="PS50812"/>
    </source>
</evidence>
<gene>
    <name evidence="3" type="ORF">M6B38_237020</name>
</gene>
<dbReference type="SMART" id="SM00293">
    <property type="entry name" value="PWWP"/>
    <property type="match status" value="1"/>
</dbReference>
<feature type="domain" description="PWWP" evidence="2">
    <location>
        <begin position="43"/>
        <end position="105"/>
    </location>
</feature>
<keyword evidence="4" id="KW-1185">Reference proteome</keyword>
<reference evidence="3" key="2">
    <citation type="submission" date="2023-04" db="EMBL/GenBank/DDBJ databases">
        <authorList>
            <person name="Bruccoleri R.E."/>
            <person name="Oakeley E.J."/>
            <person name="Faust A.-M."/>
            <person name="Dessus-Babus S."/>
            <person name="Altorfer M."/>
            <person name="Burckhardt D."/>
            <person name="Oertli M."/>
            <person name="Naumann U."/>
            <person name="Petersen F."/>
            <person name="Wong J."/>
        </authorList>
    </citation>
    <scope>NUCLEOTIDE SEQUENCE</scope>
    <source>
        <strain evidence="3">GSM-AAB239-AS_SAM_17_03QT</strain>
        <tissue evidence="3">Leaf</tissue>
    </source>
</reference>
<dbReference type="SUPFAM" id="SSF63748">
    <property type="entry name" value="Tudor/PWWP/MBT"/>
    <property type="match status" value="1"/>
</dbReference>
<dbReference type="CDD" id="cd05162">
    <property type="entry name" value="PWWP"/>
    <property type="match status" value="1"/>
</dbReference>
<evidence type="ECO:0000256" key="1">
    <source>
        <dbReference type="SAM" id="MobiDB-lite"/>
    </source>
</evidence>
<feature type="region of interest" description="Disordered" evidence="1">
    <location>
        <begin position="463"/>
        <end position="550"/>
    </location>
</feature>
<proteinExistence type="predicted"/>
<sequence length="800" mass="87519">METLETPKTLAEGEAENLAMPAAESTELALVSPPSGGRTPFSAGDLVWGRIKGHSWWPGRVCDQSGASDRSNPTAKPYRSVPVSYFSEDVVSWCKPSQLKPFVENFHQLAGSSRSKGFVAALESTLDEIGKCLEVQLVCFCVPEEERNQLEKYFLMNPGVGNYSAVEFLNLVRKVAVDLSAVDLLEITRLRGWVVAYERGCSYADPSVCHQRKGIKDLVDKIDLDVPPSDLVEEKEEEEAETLRMPNDTSRRGKRSMTVLIAETDLGMVDVSDGNEEKNNGSSKSENGNMKDEDTGPGRRERKKSKYLSPPYTDLAGGYSKLMEASANISETKRQKSSRALVTRSSSDINKYEAELLEEEEEKSSPSLKFDSVTTAELLAELLALAVNPLHLKRNRLARTVTGFFLKYRSSTFSSGAEFISYQKHVTESVGANMEIMNKEVVNVEVVNKEVMNVENLNQELGVMSEEGKKSEGKRGRRKEKVNGESKTLGELGHQASEQSVTKHKAARKRKMAKEGADSETPASLKVMPVTLSGEGNSGNKKGKRKTEGNDEVKIDLECKPLNIVESDKKEQNPNNDKVMAEGKPLEVACGDSNSIREASLVQKKKKKKKKKNEDEARIGLPIGLVNNPTNGSEASWKVDSAALHLSFSQGISLPSRENLISEFSKYGPLIESHIELLNETSSARVVFLRSTDAEKAFNDKVGPFGPPVATYRLHYLTGNLNYPPVVTPVPPVPRPPLPYIRKNLERMISSLHGGSPAENAAGTSEGLKPEAAANLVGAMQGLLTKVNQMLGGPAAGTST</sequence>
<dbReference type="Gene3D" id="2.30.30.140">
    <property type="match status" value="1"/>
</dbReference>
<accession>A0AAX6DLR7</accession>
<dbReference type="Proteomes" id="UP001140949">
    <property type="component" value="Unassembled WGS sequence"/>
</dbReference>
<dbReference type="Pfam" id="PF00855">
    <property type="entry name" value="PWWP"/>
    <property type="match status" value="1"/>
</dbReference>
<dbReference type="InterPro" id="IPR000313">
    <property type="entry name" value="PWWP_dom"/>
</dbReference>
<evidence type="ECO:0000313" key="4">
    <source>
        <dbReference type="Proteomes" id="UP001140949"/>
    </source>
</evidence>
<dbReference type="AlphaFoldDB" id="A0AAX6DLR7"/>
<evidence type="ECO:0000313" key="3">
    <source>
        <dbReference type="EMBL" id="KAJ6792717.1"/>
    </source>
</evidence>
<comment type="caution">
    <text evidence="3">The sequence shown here is derived from an EMBL/GenBank/DDBJ whole genome shotgun (WGS) entry which is preliminary data.</text>
</comment>
<feature type="compositionally biased region" description="Basic residues" evidence="1">
    <location>
        <begin position="502"/>
        <end position="512"/>
    </location>
</feature>
<dbReference type="EMBL" id="JANAVB010043418">
    <property type="protein sequence ID" value="KAJ6792717.1"/>
    <property type="molecule type" value="Genomic_DNA"/>
</dbReference>
<dbReference type="PANTHER" id="PTHR35491">
    <property type="entry name" value="OS12G0638500-LIKE PROTEIN"/>
    <property type="match status" value="1"/>
</dbReference>